<reference evidence="3 4" key="1">
    <citation type="journal article" date="2023" name="Plants (Basel)">
        <title>Bridging the Gap: Combining Genomics and Transcriptomics Approaches to Understand Stylosanthes scabra, an Orphan Legume from the Brazilian Caatinga.</title>
        <authorList>
            <person name="Ferreira-Neto J.R.C."/>
            <person name="da Silva M.D."/>
            <person name="Binneck E."/>
            <person name="de Melo N.F."/>
            <person name="da Silva R.H."/>
            <person name="de Melo A.L.T.M."/>
            <person name="Pandolfi V."/>
            <person name="Bustamante F.O."/>
            <person name="Brasileiro-Vidal A.C."/>
            <person name="Benko-Iseppon A.M."/>
        </authorList>
    </citation>
    <scope>NUCLEOTIDE SEQUENCE [LARGE SCALE GENOMIC DNA]</scope>
    <source>
        <tissue evidence="3">Leaves</tissue>
    </source>
</reference>
<feature type="compositionally biased region" description="Basic residues" evidence="1">
    <location>
        <begin position="264"/>
        <end position="279"/>
    </location>
</feature>
<feature type="compositionally biased region" description="Polar residues" evidence="1">
    <location>
        <begin position="253"/>
        <end position="263"/>
    </location>
</feature>
<dbReference type="Pfam" id="PF26130">
    <property type="entry name" value="PB1-like"/>
    <property type="match status" value="1"/>
</dbReference>
<proteinExistence type="predicted"/>
<dbReference type="Proteomes" id="UP001341840">
    <property type="component" value="Unassembled WGS sequence"/>
</dbReference>
<comment type="caution">
    <text evidence="3">The sequence shown here is derived from an EMBL/GenBank/DDBJ whole genome shotgun (WGS) entry which is preliminary data.</text>
</comment>
<keyword evidence="4" id="KW-1185">Reference proteome</keyword>
<feature type="non-terminal residue" evidence="3">
    <location>
        <position position="310"/>
    </location>
</feature>
<evidence type="ECO:0000259" key="2">
    <source>
        <dbReference type="Pfam" id="PF26130"/>
    </source>
</evidence>
<feature type="region of interest" description="Disordered" evidence="1">
    <location>
        <begin position="138"/>
        <end position="164"/>
    </location>
</feature>
<sequence>MEHLIDIMFHHGGELRWNDDGTRMYEPDNKYCLADNDEDTMDVFFVRNYYKKLGYDKIDECFWQVPGTNLENGLRELQSDNELMHMCQAARMNGGVVHVYYKHGVSKPYVVEDYVSTAAAANADDDDIAEVDEATFLKTKSSNQSSPPKPNPPSNTNPTPILISPKPLRKAHLLSPIRRTLPSPISSPSQKAAPIPNKSPTQNCSQGKKIHEEESSSANDESEDSTYKPCEVETSSSDDDVAVQLCKAKKRLTQSQKATASAHQQKKHSASTATKKRHKILQDDDGLVEDDSDEEIGHGLRDVVLNALDP</sequence>
<organism evidence="3 4">
    <name type="scientific">Stylosanthes scabra</name>
    <dbReference type="NCBI Taxonomy" id="79078"/>
    <lineage>
        <taxon>Eukaryota</taxon>
        <taxon>Viridiplantae</taxon>
        <taxon>Streptophyta</taxon>
        <taxon>Embryophyta</taxon>
        <taxon>Tracheophyta</taxon>
        <taxon>Spermatophyta</taxon>
        <taxon>Magnoliopsida</taxon>
        <taxon>eudicotyledons</taxon>
        <taxon>Gunneridae</taxon>
        <taxon>Pentapetalae</taxon>
        <taxon>rosids</taxon>
        <taxon>fabids</taxon>
        <taxon>Fabales</taxon>
        <taxon>Fabaceae</taxon>
        <taxon>Papilionoideae</taxon>
        <taxon>50 kb inversion clade</taxon>
        <taxon>dalbergioids sensu lato</taxon>
        <taxon>Dalbergieae</taxon>
        <taxon>Pterocarpus clade</taxon>
        <taxon>Stylosanthes</taxon>
    </lineage>
</organism>
<evidence type="ECO:0000313" key="4">
    <source>
        <dbReference type="Proteomes" id="UP001341840"/>
    </source>
</evidence>
<dbReference type="EMBL" id="JASCZI010001064">
    <property type="protein sequence ID" value="MED6114194.1"/>
    <property type="molecule type" value="Genomic_DNA"/>
</dbReference>
<accession>A0ABU6QR44</accession>
<protein>
    <recommendedName>
        <fullName evidence="2">PB1-like domain-containing protein</fullName>
    </recommendedName>
</protein>
<evidence type="ECO:0000256" key="1">
    <source>
        <dbReference type="SAM" id="MobiDB-lite"/>
    </source>
</evidence>
<feature type="compositionally biased region" description="Acidic residues" evidence="1">
    <location>
        <begin position="283"/>
        <end position="294"/>
    </location>
</feature>
<feature type="domain" description="PB1-like" evidence="2">
    <location>
        <begin position="1"/>
        <end position="103"/>
    </location>
</feature>
<name>A0ABU6QR44_9FABA</name>
<feature type="region of interest" description="Disordered" evidence="1">
    <location>
        <begin position="179"/>
        <end position="310"/>
    </location>
</feature>
<gene>
    <name evidence="3" type="ORF">PIB30_077964</name>
</gene>
<dbReference type="InterPro" id="IPR058594">
    <property type="entry name" value="PB1-like_dom_pln"/>
</dbReference>
<evidence type="ECO:0000313" key="3">
    <source>
        <dbReference type="EMBL" id="MED6114194.1"/>
    </source>
</evidence>